<evidence type="ECO:0000256" key="8">
    <source>
        <dbReference type="ARBA" id="ARBA00023126"/>
    </source>
</evidence>
<dbReference type="HAMAP" id="MF_00493">
    <property type="entry name" value="Transaldolase_2"/>
    <property type="match status" value="1"/>
</dbReference>
<dbReference type="InterPro" id="IPR004732">
    <property type="entry name" value="Transaldolase_2"/>
</dbReference>
<evidence type="ECO:0000313" key="13">
    <source>
        <dbReference type="Proteomes" id="UP000280296"/>
    </source>
</evidence>
<keyword evidence="13" id="KW-1185">Reference proteome</keyword>
<dbReference type="UniPathway" id="UPA00115">
    <property type="reaction ID" value="UER00414"/>
</dbReference>
<dbReference type="PANTHER" id="PTHR10683:SF31">
    <property type="entry name" value="TRANSALDOLASE"/>
    <property type="match status" value="1"/>
</dbReference>
<accession>A0A432MC02</accession>
<dbReference type="CDD" id="cd00955">
    <property type="entry name" value="Transaldolase_like"/>
    <property type="match status" value="1"/>
</dbReference>
<evidence type="ECO:0000256" key="7">
    <source>
        <dbReference type="ARBA" id="ARBA00022679"/>
    </source>
</evidence>
<dbReference type="EC" id="2.2.1.2" evidence="5 11"/>
<name>A0A432MC02_9BACT</name>
<dbReference type="InterPro" id="IPR018225">
    <property type="entry name" value="Transaldolase_AS"/>
</dbReference>
<dbReference type="GO" id="GO:0005975">
    <property type="term" value="P:carbohydrate metabolic process"/>
    <property type="evidence" value="ECO:0007669"/>
    <property type="project" value="InterPro"/>
</dbReference>
<dbReference type="EMBL" id="RYZH01000094">
    <property type="protein sequence ID" value="RUL81415.1"/>
    <property type="molecule type" value="Genomic_DNA"/>
</dbReference>
<dbReference type="Pfam" id="PF00923">
    <property type="entry name" value="TAL_FSA"/>
    <property type="match status" value="1"/>
</dbReference>
<protein>
    <recommendedName>
        <fullName evidence="5 11">Transaldolase</fullName>
        <ecNumber evidence="5 11">2.2.1.2</ecNumber>
    </recommendedName>
</protein>
<dbReference type="SUPFAM" id="SSF51569">
    <property type="entry name" value="Aldolase"/>
    <property type="match status" value="1"/>
</dbReference>
<keyword evidence="6 11" id="KW-0963">Cytoplasm</keyword>
<evidence type="ECO:0000256" key="2">
    <source>
        <dbReference type="ARBA" id="ARBA00004496"/>
    </source>
</evidence>
<dbReference type="InterPro" id="IPR013785">
    <property type="entry name" value="Aldolase_TIM"/>
</dbReference>
<dbReference type="RefSeq" id="WP_126728200.1">
    <property type="nucleotide sequence ID" value="NZ_RYZH01000094.1"/>
</dbReference>
<sequence>MATAAASVPLTKLQAQKQSVWMDFMSRAFVRGGELARLIEDDGLQGATSNPTIFEKAIGHSADYDDDIRRLVSEGADVDAIYQALVVDDIKAALDLFRPVFDRSSGLDGYVSLEVSPLLAHDRERTEVEAKQYWALLDRPNAMIKIPGTAEGIPAIEDALAAGLNINVTLLFSVEAYEAVARAYIRALKRRADAGQPIAGIASVASFFVSRMDTEVDARLDALLAATGDASRKAHLESLKGKAAIANAKLAYESFGKIFSGPEWEALAAQGARVQRLLWASVGTKDPKYPDTLYIDELIGPDTVSTMPPDTYNAFRDHGRIVEAPTLTADLPGAHRVLQQLQEAGIDLKDVTDHLLQDGVKKFAKSFDDLLGAVRSKRAQFAG</sequence>
<keyword evidence="7 11" id="KW-0808">Transferase</keyword>
<comment type="function">
    <text evidence="1 11">Transaldolase is important for the balance of metabolites in the pentose-phosphate pathway.</text>
</comment>
<dbReference type="PANTHER" id="PTHR10683">
    <property type="entry name" value="TRANSALDOLASE"/>
    <property type="match status" value="1"/>
</dbReference>
<dbReference type="OrthoDB" id="140919at2"/>
<dbReference type="Proteomes" id="UP000280296">
    <property type="component" value="Unassembled WGS sequence"/>
</dbReference>
<comment type="subcellular location">
    <subcellularLocation>
        <location evidence="2 11">Cytoplasm</location>
    </subcellularLocation>
</comment>
<reference evidence="12 13" key="1">
    <citation type="submission" date="2018-12" db="EMBL/GenBank/DDBJ databases">
        <authorList>
            <person name="Toschakov S.V."/>
        </authorList>
    </citation>
    <scope>NUCLEOTIDE SEQUENCE [LARGE SCALE GENOMIC DNA]</scope>
    <source>
        <strain evidence="12 13">GM2012</strain>
    </source>
</reference>
<organism evidence="12 13">
    <name type="scientific">Tautonia sociabilis</name>
    <dbReference type="NCBI Taxonomy" id="2080755"/>
    <lineage>
        <taxon>Bacteria</taxon>
        <taxon>Pseudomonadati</taxon>
        <taxon>Planctomycetota</taxon>
        <taxon>Planctomycetia</taxon>
        <taxon>Isosphaerales</taxon>
        <taxon>Isosphaeraceae</taxon>
        <taxon>Tautonia</taxon>
    </lineage>
</organism>
<dbReference type="Gene3D" id="3.20.20.70">
    <property type="entry name" value="Aldolase class I"/>
    <property type="match status" value="1"/>
</dbReference>
<keyword evidence="9 11" id="KW-0704">Schiff base</keyword>
<dbReference type="NCBIfam" id="NF002881">
    <property type="entry name" value="PRK03343.1"/>
    <property type="match status" value="1"/>
</dbReference>
<reference evidence="12 13" key="2">
    <citation type="submission" date="2019-01" db="EMBL/GenBank/DDBJ databases">
        <title>Tautonia sociabilis, a novel thermotolerant planctomycete of Isosphaeraceae family, isolated from a 4000 m deep subterranean habitat.</title>
        <authorList>
            <person name="Kovaleva O.L."/>
            <person name="Elcheninov A.G."/>
            <person name="Van Heerden E."/>
            <person name="Toshchakov S.V."/>
            <person name="Novikov A."/>
            <person name="Bonch-Osmolovskaya E.A."/>
            <person name="Kublanov I.V."/>
        </authorList>
    </citation>
    <scope>NUCLEOTIDE SEQUENCE [LARGE SCALE GENOMIC DNA]</scope>
    <source>
        <strain evidence="12 13">GM2012</strain>
    </source>
</reference>
<dbReference type="AlphaFoldDB" id="A0A432MC02"/>
<comment type="caution">
    <text evidence="12">The sequence shown here is derived from an EMBL/GenBank/DDBJ whole genome shotgun (WGS) entry which is preliminary data.</text>
</comment>
<dbReference type="GO" id="GO:0004801">
    <property type="term" value="F:transaldolase activity"/>
    <property type="evidence" value="ECO:0007669"/>
    <property type="project" value="UniProtKB-UniRule"/>
</dbReference>
<evidence type="ECO:0000256" key="10">
    <source>
        <dbReference type="ARBA" id="ARBA00048810"/>
    </source>
</evidence>
<comment type="pathway">
    <text evidence="3 11">Carbohydrate degradation; pentose phosphate pathway; D-glyceraldehyde 3-phosphate and beta-D-fructose 6-phosphate from D-ribose 5-phosphate and D-xylulose 5-phosphate (non-oxidative stage): step 2/3.</text>
</comment>
<comment type="catalytic activity">
    <reaction evidence="10 11">
        <text>D-sedoheptulose 7-phosphate + D-glyceraldehyde 3-phosphate = D-erythrose 4-phosphate + beta-D-fructose 6-phosphate</text>
        <dbReference type="Rhea" id="RHEA:17053"/>
        <dbReference type="ChEBI" id="CHEBI:16897"/>
        <dbReference type="ChEBI" id="CHEBI:57483"/>
        <dbReference type="ChEBI" id="CHEBI:57634"/>
        <dbReference type="ChEBI" id="CHEBI:59776"/>
        <dbReference type="EC" id="2.2.1.2"/>
    </reaction>
</comment>
<comment type="similarity">
    <text evidence="4 11">Belongs to the transaldolase family. Type 2 subfamily.</text>
</comment>
<evidence type="ECO:0000256" key="3">
    <source>
        <dbReference type="ARBA" id="ARBA00004857"/>
    </source>
</evidence>
<dbReference type="GO" id="GO:0006098">
    <property type="term" value="P:pentose-phosphate shunt"/>
    <property type="evidence" value="ECO:0007669"/>
    <property type="project" value="UniProtKB-UniRule"/>
</dbReference>
<dbReference type="NCBIfam" id="TIGR00876">
    <property type="entry name" value="tal_mycobact"/>
    <property type="match status" value="1"/>
</dbReference>
<feature type="active site" description="Schiff-base intermediate with substrate" evidence="11">
    <location>
        <position position="145"/>
    </location>
</feature>
<evidence type="ECO:0000313" key="12">
    <source>
        <dbReference type="EMBL" id="RUL81415.1"/>
    </source>
</evidence>
<evidence type="ECO:0000256" key="9">
    <source>
        <dbReference type="ARBA" id="ARBA00023270"/>
    </source>
</evidence>
<evidence type="ECO:0000256" key="6">
    <source>
        <dbReference type="ARBA" id="ARBA00022490"/>
    </source>
</evidence>
<proteinExistence type="inferred from homology"/>
<dbReference type="GO" id="GO:0005737">
    <property type="term" value="C:cytoplasm"/>
    <property type="evidence" value="ECO:0007669"/>
    <property type="project" value="UniProtKB-SubCell"/>
</dbReference>
<dbReference type="InterPro" id="IPR001585">
    <property type="entry name" value="TAL/FSA"/>
</dbReference>
<keyword evidence="8 11" id="KW-0570">Pentose shunt</keyword>
<evidence type="ECO:0000256" key="4">
    <source>
        <dbReference type="ARBA" id="ARBA00008426"/>
    </source>
</evidence>
<evidence type="ECO:0000256" key="5">
    <source>
        <dbReference type="ARBA" id="ARBA00013151"/>
    </source>
</evidence>
<dbReference type="PROSITE" id="PS01054">
    <property type="entry name" value="TRANSALDOLASE_1"/>
    <property type="match status" value="1"/>
</dbReference>
<evidence type="ECO:0000256" key="1">
    <source>
        <dbReference type="ARBA" id="ARBA00003518"/>
    </source>
</evidence>
<evidence type="ECO:0000256" key="11">
    <source>
        <dbReference type="HAMAP-Rule" id="MF_00493"/>
    </source>
</evidence>
<gene>
    <name evidence="11 12" type="primary">tal</name>
    <name evidence="12" type="ORF">TsocGM_25065</name>
</gene>
<dbReference type="PIRSF" id="PIRSF036915">
    <property type="entry name" value="Trnald_Bac_Plnt"/>
    <property type="match status" value="1"/>
</dbReference>